<protein>
    <recommendedName>
        <fullName evidence="3 11">DNA-directed RNA polymerase subunit alpha</fullName>
        <shortName evidence="11">RNAP subunit alpha</shortName>
        <ecNumber evidence="2 11">2.7.7.6</ecNumber>
    </recommendedName>
    <alternativeName>
        <fullName evidence="9 11">RNA polymerase subunit alpha</fullName>
    </alternativeName>
    <alternativeName>
        <fullName evidence="8 11">Transcriptase subunit alpha</fullName>
    </alternativeName>
</protein>
<evidence type="ECO:0000256" key="1">
    <source>
        <dbReference type="ARBA" id="ARBA00007123"/>
    </source>
</evidence>
<keyword evidence="7 11" id="KW-0804">Transcription</keyword>
<evidence type="ECO:0000256" key="10">
    <source>
        <dbReference type="ARBA" id="ARBA00048552"/>
    </source>
</evidence>
<dbReference type="GO" id="GO:0006351">
    <property type="term" value="P:DNA-templated transcription"/>
    <property type="evidence" value="ECO:0007669"/>
    <property type="project" value="UniProtKB-UniRule"/>
</dbReference>
<dbReference type="SMART" id="SM00662">
    <property type="entry name" value="RPOLD"/>
    <property type="match status" value="1"/>
</dbReference>
<dbReference type="InterPro" id="IPR011262">
    <property type="entry name" value="DNA-dir_RNA_pol_insert"/>
</dbReference>
<dbReference type="NCBIfam" id="NF003513">
    <property type="entry name" value="PRK05182.1-2"/>
    <property type="match status" value="1"/>
</dbReference>
<evidence type="ECO:0000256" key="2">
    <source>
        <dbReference type="ARBA" id="ARBA00012418"/>
    </source>
</evidence>
<evidence type="ECO:0000256" key="9">
    <source>
        <dbReference type="ARBA" id="ARBA00033070"/>
    </source>
</evidence>
<evidence type="ECO:0000256" key="8">
    <source>
        <dbReference type="ARBA" id="ARBA00032524"/>
    </source>
</evidence>
<evidence type="ECO:0000256" key="5">
    <source>
        <dbReference type="ARBA" id="ARBA00022679"/>
    </source>
</evidence>
<comment type="subunit">
    <text evidence="11">Homodimer. The RNAP catalytic core consists of 2 alpha, 1 beta, 1 beta' and 1 omega subunit. When a sigma factor is associated with the core the holoenzyme is formed, which can initiate transcription.</text>
</comment>
<dbReference type="InterPro" id="IPR011260">
    <property type="entry name" value="RNAP_asu_C"/>
</dbReference>
<dbReference type="GO" id="GO:0000428">
    <property type="term" value="C:DNA-directed RNA polymerase complex"/>
    <property type="evidence" value="ECO:0007669"/>
    <property type="project" value="UniProtKB-KW"/>
</dbReference>
<dbReference type="NCBIfam" id="TIGR02027">
    <property type="entry name" value="rpoA"/>
    <property type="match status" value="1"/>
</dbReference>
<evidence type="ECO:0000256" key="4">
    <source>
        <dbReference type="ARBA" id="ARBA00022478"/>
    </source>
</evidence>
<dbReference type="Pfam" id="PF01000">
    <property type="entry name" value="RNA_pol_A_bac"/>
    <property type="match status" value="1"/>
</dbReference>
<evidence type="ECO:0000259" key="12">
    <source>
        <dbReference type="SMART" id="SM00662"/>
    </source>
</evidence>
<dbReference type="EC" id="2.7.7.6" evidence="2 11"/>
<organism evidence="13">
    <name type="scientific">Caldimicrobium thiodismutans</name>
    <dbReference type="NCBI Taxonomy" id="1653476"/>
    <lineage>
        <taxon>Bacteria</taxon>
        <taxon>Pseudomonadati</taxon>
        <taxon>Thermodesulfobacteriota</taxon>
        <taxon>Thermodesulfobacteria</taxon>
        <taxon>Thermodesulfobacteriales</taxon>
        <taxon>Thermodesulfobacteriaceae</taxon>
        <taxon>Caldimicrobium</taxon>
    </lineage>
</organism>
<accession>A0A832GPJ4</accession>
<dbReference type="GO" id="GO:0003899">
    <property type="term" value="F:DNA-directed RNA polymerase activity"/>
    <property type="evidence" value="ECO:0007669"/>
    <property type="project" value="UniProtKB-UniRule"/>
</dbReference>
<comment type="function">
    <text evidence="11">DNA-dependent RNA polymerase catalyzes the transcription of DNA into RNA using the four ribonucleoside triphosphates as substrates.</text>
</comment>
<dbReference type="NCBIfam" id="NF003519">
    <property type="entry name" value="PRK05182.2-5"/>
    <property type="match status" value="1"/>
</dbReference>
<keyword evidence="6 11" id="KW-0548">Nucleotidyltransferase</keyword>
<dbReference type="EMBL" id="DSZU01000029">
    <property type="protein sequence ID" value="HGV54845.1"/>
    <property type="molecule type" value="Genomic_DNA"/>
</dbReference>
<dbReference type="Gene3D" id="3.30.1360.10">
    <property type="entry name" value="RNA polymerase, RBP11-like subunit"/>
    <property type="match status" value="1"/>
</dbReference>
<dbReference type="Pfam" id="PF01193">
    <property type="entry name" value="RNA_pol_L"/>
    <property type="match status" value="1"/>
</dbReference>
<dbReference type="SUPFAM" id="SSF47789">
    <property type="entry name" value="C-terminal domain of RNA polymerase alpha subunit"/>
    <property type="match status" value="1"/>
</dbReference>
<dbReference type="Gene3D" id="1.10.150.20">
    <property type="entry name" value="5' to 3' exonuclease, C-terminal subdomain"/>
    <property type="match status" value="1"/>
</dbReference>
<dbReference type="HAMAP" id="MF_00059">
    <property type="entry name" value="RNApol_bact_RpoA"/>
    <property type="match status" value="1"/>
</dbReference>
<evidence type="ECO:0000256" key="11">
    <source>
        <dbReference type="HAMAP-Rule" id="MF_00059"/>
    </source>
</evidence>
<dbReference type="InterPro" id="IPR036603">
    <property type="entry name" value="RBP11-like"/>
</dbReference>
<dbReference type="GO" id="GO:0003677">
    <property type="term" value="F:DNA binding"/>
    <property type="evidence" value="ECO:0007669"/>
    <property type="project" value="UniProtKB-UniRule"/>
</dbReference>
<dbReference type="CDD" id="cd06928">
    <property type="entry name" value="RNAP_alpha_NTD"/>
    <property type="match status" value="1"/>
</dbReference>
<name>A0A832GPJ4_9BACT</name>
<evidence type="ECO:0000256" key="7">
    <source>
        <dbReference type="ARBA" id="ARBA00023163"/>
    </source>
</evidence>
<dbReference type="InterPro" id="IPR036643">
    <property type="entry name" value="RNApol_insert_sf"/>
</dbReference>
<dbReference type="AlphaFoldDB" id="A0A832GPJ4"/>
<dbReference type="FunFam" id="2.170.120.12:FF:000001">
    <property type="entry name" value="DNA-directed RNA polymerase subunit alpha"/>
    <property type="match status" value="1"/>
</dbReference>
<comment type="similarity">
    <text evidence="1 11">Belongs to the RNA polymerase alpha chain family.</text>
</comment>
<dbReference type="Gene3D" id="2.170.120.12">
    <property type="entry name" value="DNA-directed RNA polymerase, insert domain"/>
    <property type="match status" value="1"/>
</dbReference>
<comment type="domain">
    <text evidence="11">The N-terminal domain is essential for RNAP assembly and basal transcription, whereas the C-terminal domain is involved in interaction with transcriptional regulators and with upstream promoter elements.</text>
</comment>
<keyword evidence="4 11" id="KW-0240">DNA-directed RNA polymerase</keyword>
<keyword evidence="5 11" id="KW-0808">Transferase</keyword>
<feature type="region of interest" description="Alpha N-terminal domain (alpha-NTD)" evidence="11">
    <location>
        <begin position="1"/>
        <end position="231"/>
    </location>
</feature>
<dbReference type="GO" id="GO:0005737">
    <property type="term" value="C:cytoplasm"/>
    <property type="evidence" value="ECO:0007669"/>
    <property type="project" value="UniProtKB-ARBA"/>
</dbReference>
<dbReference type="GO" id="GO:0046983">
    <property type="term" value="F:protein dimerization activity"/>
    <property type="evidence" value="ECO:0007669"/>
    <property type="project" value="InterPro"/>
</dbReference>
<dbReference type="Pfam" id="PF03118">
    <property type="entry name" value="RNA_pol_A_CTD"/>
    <property type="match status" value="1"/>
</dbReference>
<reference evidence="13" key="1">
    <citation type="journal article" date="2020" name="mSystems">
        <title>Genome- and Community-Level Interaction Insights into Carbon Utilization and Element Cycling Functions of Hydrothermarchaeota in Hydrothermal Sediment.</title>
        <authorList>
            <person name="Zhou Z."/>
            <person name="Liu Y."/>
            <person name="Xu W."/>
            <person name="Pan J."/>
            <person name="Luo Z.H."/>
            <person name="Li M."/>
        </authorList>
    </citation>
    <scope>NUCLEOTIDE SEQUENCE [LARGE SCALE GENOMIC DNA]</scope>
    <source>
        <strain evidence="13">SpSt-605</strain>
    </source>
</reference>
<evidence type="ECO:0000256" key="6">
    <source>
        <dbReference type="ARBA" id="ARBA00022695"/>
    </source>
</evidence>
<dbReference type="SUPFAM" id="SSF55257">
    <property type="entry name" value="RBP11-like subunits of RNA polymerase"/>
    <property type="match status" value="1"/>
</dbReference>
<proteinExistence type="inferred from homology"/>
<dbReference type="InterPro" id="IPR011773">
    <property type="entry name" value="DNA-dir_RpoA"/>
</dbReference>
<dbReference type="InterPro" id="IPR011263">
    <property type="entry name" value="DNA-dir_RNA_pol_RpoA/D/Rpb3"/>
</dbReference>
<feature type="domain" description="DNA-directed RNA polymerase RpoA/D/Rpb3-type" evidence="12">
    <location>
        <begin position="24"/>
        <end position="230"/>
    </location>
</feature>
<comment type="catalytic activity">
    <reaction evidence="10 11">
        <text>RNA(n) + a ribonucleoside 5'-triphosphate = RNA(n+1) + diphosphate</text>
        <dbReference type="Rhea" id="RHEA:21248"/>
        <dbReference type="Rhea" id="RHEA-COMP:14527"/>
        <dbReference type="Rhea" id="RHEA-COMP:17342"/>
        <dbReference type="ChEBI" id="CHEBI:33019"/>
        <dbReference type="ChEBI" id="CHEBI:61557"/>
        <dbReference type="ChEBI" id="CHEBI:140395"/>
        <dbReference type="EC" id="2.7.7.6"/>
    </reaction>
</comment>
<feature type="region of interest" description="Alpha C-terminal domain (alpha-CTD)" evidence="11">
    <location>
        <begin position="243"/>
        <end position="324"/>
    </location>
</feature>
<evidence type="ECO:0000256" key="3">
    <source>
        <dbReference type="ARBA" id="ARBA00015972"/>
    </source>
</evidence>
<dbReference type="SUPFAM" id="SSF56553">
    <property type="entry name" value="Insert subdomain of RNA polymerase alpha subunit"/>
    <property type="match status" value="1"/>
</dbReference>
<sequence length="324" mass="36155">MKKPVELIKPEGIKTHKDSEFPYYGKFIIEPLERGFGYTLGNAFRRILLSSIPGYAITEARIEGAPHEFTSLPGVLEDVTDIILNLKGVRFKLTGEGPYTFKIEKIGPCEIKAGDFDIPKELGGVVNPEHLIATLTQDVKFHLEVKVEKGRGYAPAEYTKNNEIGVILVDGLFSPITRVNFTVGQARVGKSSDYDSLTIEIWTDGTIDPKEALLTSARILADQLTVFIGEEVFKAEKPKKEPISICNYLNMTVEELELSGRALNCLKAAGINYVGELVQKTETELLKLRSFGKKSLDEIIEKLQQFNLHLGMKDIEWKPPKVIS</sequence>
<evidence type="ECO:0000313" key="13">
    <source>
        <dbReference type="EMBL" id="HGV54845.1"/>
    </source>
</evidence>
<gene>
    <name evidence="11" type="primary">rpoA</name>
    <name evidence="13" type="ORF">ENT73_01980</name>
</gene>
<comment type="caution">
    <text evidence="13">The sequence shown here is derived from an EMBL/GenBank/DDBJ whole genome shotgun (WGS) entry which is preliminary data.</text>
</comment>